<reference evidence="5 6" key="1">
    <citation type="submission" date="2023-09" db="EMBL/GenBank/DDBJ databases">
        <authorList>
            <person name="Rey-Velasco X."/>
        </authorList>
    </citation>
    <scope>NUCLEOTIDE SEQUENCE [LARGE SCALE GENOMIC DNA]</scope>
    <source>
        <strain evidence="5 6">W409</strain>
    </source>
</reference>
<protein>
    <submittedName>
        <fullName evidence="5">Bifunctional diguanylate cyclase/phosphodiesterase</fullName>
    </submittedName>
</protein>
<dbReference type="InterPro" id="IPR013767">
    <property type="entry name" value="PAS_fold"/>
</dbReference>
<dbReference type="Pfam" id="PF00989">
    <property type="entry name" value="PAS"/>
    <property type="match status" value="1"/>
</dbReference>
<dbReference type="SUPFAM" id="SSF141868">
    <property type="entry name" value="EAL domain-like"/>
    <property type="match status" value="1"/>
</dbReference>
<evidence type="ECO:0000259" key="4">
    <source>
        <dbReference type="PROSITE" id="PS50887"/>
    </source>
</evidence>
<evidence type="ECO:0000259" key="2">
    <source>
        <dbReference type="PROSITE" id="PS50112"/>
    </source>
</evidence>
<dbReference type="SUPFAM" id="SSF55073">
    <property type="entry name" value="Nucleotide cyclase"/>
    <property type="match status" value="1"/>
</dbReference>
<dbReference type="InterPro" id="IPR029787">
    <property type="entry name" value="Nucleotide_cyclase"/>
</dbReference>
<accession>A0AAW8QVX3</accession>
<dbReference type="InterPro" id="IPR000014">
    <property type="entry name" value="PAS"/>
</dbReference>
<keyword evidence="6" id="KW-1185">Reference proteome</keyword>
<dbReference type="InterPro" id="IPR001633">
    <property type="entry name" value="EAL_dom"/>
</dbReference>
<dbReference type="RefSeq" id="WP_311360072.1">
    <property type="nucleotide sequence ID" value="NZ_JAVRIE010000001.1"/>
</dbReference>
<dbReference type="Proteomes" id="UP001249020">
    <property type="component" value="Unassembled WGS sequence"/>
</dbReference>
<dbReference type="SMART" id="SM00091">
    <property type="entry name" value="PAS"/>
    <property type="match status" value="1"/>
</dbReference>
<name>A0AAW8QVX3_9ALTE</name>
<comment type="caution">
    <text evidence="5">The sequence shown here is derived from an EMBL/GenBank/DDBJ whole genome shotgun (WGS) entry which is preliminary data.</text>
</comment>
<dbReference type="Gene3D" id="3.30.70.270">
    <property type="match status" value="1"/>
</dbReference>
<feature type="domain" description="GGDEF" evidence="4">
    <location>
        <begin position="401"/>
        <end position="539"/>
    </location>
</feature>
<proteinExistence type="predicted"/>
<evidence type="ECO:0000313" key="5">
    <source>
        <dbReference type="EMBL" id="MDT0581261.1"/>
    </source>
</evidence>
<dbReference type="Pfam" id="PF00990">
    <property type="entry name" value="GGDEF"/>
    <property type="match status" value="1"/>
</dbReference>
<evidence type="ECO:0000256" key="1">
    <source>
        <dbReference type="SAM" id="Phobius"/>
    </source>
</evidence>
<dbReference type="InterPro" id="IPR043128">
    <property type="entry name" value="Rev_trsase/Diguanyl_cyclase"/>
</dbReference>
<dbReference type="Gene3D" id="3.30.450.20">
    <property type="entry name" value="PAS domain"/>
    <property type="match status" value="1"/>
</dbReference>
<feature type="domain" description="EAL" evidence="3">
    <location>
        <begin position="548"/>
        <end position="803"/>
    </location>
</feature>
<dbReference type="SUPFAM" id="SSF55785">
    <property type="entry name" value="PYP-like sensor domain (PAS domain)"/>
    <property type="match status" value="1"/>
</dbReference>
<dbReference type="InterPro" id="IPR035919">
    <property type="entry name" value="EAL_sf"/>
</dbReference>
<dbReference type="CDD" id="cd00130">
    <property type="entry name" value="PAS"/>
    <property type="match status" value="1"/>
</dbReference>
<evidence type="ECO:0000313" key="6">
    <source>
        <dbReference type="Proteomes" id="UP001249020"/>
    </source>
</evidence>
<dbReference type="PANTHER" id="PTHR44757:SF2">
    <property type="entry name" value="BIOFILM ARCHITECTURE MAINTENANCE PROTEIN MBAA"/>
    <property type="match status" value="1"/>
</dbReference>
<dbReference type="SMART" id="SM00052">
    <property type="entry name" value="EAL"/>
    <property type="match status" value="1"/>
</dbReference>
<keyword evidence="1" id="KW-1133">Transmembrane helix</keyword>
<dbReference type="CDD" id="cd01949">
    <property type="entry name" value="GGDEF"/>
    <property type="match status" value="1"/>
</dbReference>
<dbReference type="GO" id="GO:0006355">
    <property type="term" value="P:regulation of DNA-templated transcription"/>
    <property type="evidence" value="ECO:0007669"/>
    <property type="project" value="InterPro"/>
</dbReference>
<dbReference type="PROSITE" id="PS50112">
    <property type="entry name" value="PAS"/>
    <property type="match status" value="1"/>
</dbReference>
<feature type="transmembrane region" description="Helical" evidence="1">
    <location>
        <begin position="170"/>
        <end position="192"/>
    </location>
</feature>
<dbReference type="InterPro" id="IPR052155">
    <property type="entry name" value="Biofilm_reg_signaling"/>
</dbReference>
<feature type="transmembrane region" description="Helical" evidence="1">
    <location>
        <begin position="12"/>
        <end position="29"/>
    </location>
</feature>
<dbReference type="PANTHER" id="PTHR44757">
    <property type="entry name" value="DIGUANYLATE CYCLASE DGCP"/>
    <property type="match status" value="1"/>
</dbReference>
<keyword evidence="1" id="KW-0472">Membrane</keyword>
<dbReference type="NCBIfam" id="TIGR00254">
    <property type="entry name" value="GGDEF"/>
    <property type="match status" value="1"/>
</dbReference>
<evidence type="ECO:0000259" key="3">
    <source>
        <dbReference type="PROSITE" id="PS50883"/>
    </source>
</evidence>
<feature type="domain" description="PAS" evidence="2">
    <location>
        <begin position="247"/>
        <end position="317"/>
    </location>
</feature>
<dbReference type="CDD" id="cd01948">
    <property type="entry name" value="EAL"/>
    <property type="match status" value="1"/>
</dbReference>
<dbReference type="PROSITE" id="PS50887">
    <property type="entry name" value="GGDEF"/>
    <property type="match status" value="1"/>
</dbReference>
<dbReference type="EMBL" id="JAVRIE010000001">
    <property type="protein sequence ID" value="MDT0581261.1"/>
    <property type="molecule type" value="Genomic_DNA"/>
</dbReference>
<sequence length="813" mass="90971">MKLTSKISFSLGIRSLILVLLLGFVMSFLQTYVDFKTRSEGVNASMENIVEAARDSATNAVWKIDSDLAALVIKGLTYFDYFSYVVIEDESGSTLAEARNNSTQTSNPVLSFFLVPNYTESTVLLTYDEFIPGAPVDNGATYGRMTVRVNNHIALNDVYNRAIRTFGISLAGYVIISCALVLLFHFSLAAPLTRLASRFERVNTSSITEQSISNLKGHETDEFSKIIDSANDLLGRIATGQILLTQRSQRFRLILDTAPAMIFSLSGDGKFVFANKATASFYGYSIFDLKGKPASDVIGPIDPSLMKALDEFLADNNRKLNTIVDVYDSHKLKCVMEMSFVKFHTYDGQSILVVGNDVTKRVEAEEKIENLAYNDALTNLPNRNKVYEILNSQDGTNTSSQYHVAILADLDQFKRINDTLSHSVGDQLIVKLSERLRADFKDIGFIARLGADEFLCHSEQLSNNRSIANKTAIELAEKLRLCINREIDIGLHRYNLSASLGVVVFKPGFETADEILQYADTAMYESKKNGRNCTTLFQDKMATEAAELLRLERDISSAMFQDEFFFVLQPIVSSQTKKLVTAEALIRWKRGDIIVPPDQFIPFLEESSLIIDVGERMLNKVCALLSDLKHRGVLPDGFKIAVNISGKQLAEKTFITKVTEVLRKHQIAGHYLEFEITESVALDNLKNTIYKINDLKKIGISFSLDDFGTGYSSLSHLKDLPVDKLKIDRSFVNDITIDKQDENLVRSIIQLSTNLGLITVAEGVETEQQVNWLEANGSELLQGYYFSRPIDAPEFVKTYFNPPPVLKDVSKKR</sequence>
<organism evidence="5 6">
    <name type="scientific">Brumicola blandensis</name>
    <dbReference type="NCBI Taxonomy" id="3075611"/>
    <lineage>
        <taxon>Bacteria</taxon>
        <taxon>Pseudomonadati</taxon>
        <taxon>Pseudomonadota</taxon>
        <taxon>Gammaproteobacteria</taxon>
        <taxon>Alteromonadales</taxon>
        <taxon>Alteromonadaceae</taxon>
        <taxon>Brumicola</taxon>
    </lineage>
</organism>
<keyword evidence="1" id="KW-0812">Transmembrane</keyword>
<dbReference type="InterPro" id="IPR035965">
    <property type="entry name" value="PAS-like_dom_sf"/>
</dbReference>
<dbReference type="InterPro" id="IPR000160">
    <property type="entry name" value="GGDEF_dom"/>
</dbReference>
<dbReference type="AlphaFoldDB" id="A0AAW8QVX3"/>
<dbReference type="NCBIfam" id="TIGR00229">
    <property type="entry name" value="sensory_box"/>
    <property type="match status" value="1"/>
</dbReference>
<dbReference type="Gene3D" id="3.20.20.450">
    <property type="entry name" value="EAL domain"/>
    <property type="match status" value="1"/>
</dbReference>
<dbReference type="PROSITE" id="PS50883">
    <property type="entry name" value="EAL"/>
    <property type="match status" value="1"/>
</dbReference>
<gene>
    <name evidence="5" type="ORF">RM544_01805</name>
</gene>
<dbReference type="Pfam" id="PF00563">
    <property type="entry name" value="EAL"/>
    <property type="match status" value="1"/>
</dbReference>
<dbReference type="SMART" id="SM00267">
    <property type="entry name" value="GGDEF"/>
    <property type="match status" value="1"/>
</dbReference>